<proteinExistence type="predicted"/>
<evidence type="ECO:0000313" key="5">
    <source>
        <dbReference type="EMBL" id="MCB7388849.1"/>
    </source>
</evidence>
<sequence>MTNIQKVAELANVSVATVSRVINNSGKVTEKTRKRVEEAIAELNYVPNMLARNFRTSKSKTILVILTNISNLFYMEIVHGISEYANGKGYDILLSETNGELEKQIDCLQKVKNRLADGAVFLESTIKDEVLFALEREYPVIQCCTYNDAISLPYVIADNRRGGYIAGTELVRAGRKKLAFIGTNDKSRYNKERRTGFLEAAEKAGIMPEDIYVTNAELSFAGGSSMAESLIERQIDGCFFVSDMQAIGAINRLNELGASLPGDISVIGYDNLEICDFTVPSLTSIGQPARRMGHETASMLIKKIEGEDTSDMRNIVFEPELVRRDSV</sequence>
<keyword evidence="2" id="KW-0238">DNA-binding</keyword>
<dbReference type="Pfam" id="PF13377">
    <property type="entry name" value="Peripla_BP_3"/>
    <property type="match status" value="1"/>
</dbReference>
<dbReference type="Pfam" id="PF00356">
    <property type="entry name" value="LacI"/>
    <property type="match status" value="1"/>
</dbReference>
<dbReference type="Gene3D" id="3.40.50.2300">
    <property type="match status" value="2"/>
</dbReference>
<dbReference type="InterPro" id="IPR010982">
    <property type="entry name" value="Lambda_DNA-bd_dom_sf"/>
</dbReference>
<feature type="domain" description="HTH lacI-type" evidence="4">
    <location>
        <begin position="2"/>
        <end position="56"/>
    </location>
</feature>
<dbReference type="PANTHER" id="PTHR30146">
    <property type="entry name" value="LACI-RELATED TRANSCRIPTIONAL REPRESSOR"/>
    <property type="match status" value="1"/>
</dbReference>
<dbReference type="CDD" id="cd01392">
    <property type="entry name" value="HTH_LacI"/>
    <property type="match status" value="1"/>
</dbReference>
<dbReference type="SMART" id="SM00354">
    <property type="entry name" value="HTH_LACI"/>
    <property type="match status" value="1"/>
</dbReference>
<keyword evidence="1" id="KW-0805">Transcription regulation</keyword>
<dbReference type="SUPFAM" id="SSF53822">
    <property type="entry name" value="Periplasmic binding protein-like I"/>
    <property type="match status" value="1"/>
</dbReference>
<evidence type="ECO:0000256" key="3">
    <source>
        <dbReference type="ARBA" id="ARBA00023163"/>
    </source>
</evidence>
<dbReference type="PROSITE" id="PS50932">
    <property type="entry name" value="HTH_LACI_2"/>
    <property type="match status" value="1"/>
</dbReference>
<dbReference type="InterPro" id="IPR046335">
    <property type="entry name" value="LacI/GalR-like_sensor"/>
</dbReference>
<keyword evidence="3" id="KW-0804">Transcription</keyword>
<dbReference type="EMBL" id="JAJCIS010000015">
    <property type="protein sequence ID" value="MCB7388849.1"/>
    <property type="molecule type" value="Genomic_DNA"/>
</dbReference>
<dbReference type="InterPro" id="IPR028082">
    <property type="entry name" value="Peripla_BP_I"/>
</dbReference>
<reference evidence="5 6" key="1">
    <citation type="submission" date="2021-10" db="EMBL/GenBank/DDBJ databases">
        <title>Collection of gut derived symbiotic bacterial strains cultured from healthy donors.</title>
        <authorList>
            <person name="Lin H."/>
            <person name="Littmann E."/>
            <person name="Kohout C."/>
            <person name="Pamer E.G."/>
        </authorList>
    </citation>
    <scope>NUCLEOTIDE SEQUENCE [LARGE SCALE GENOMIC DNA]</scope>
    <source>
        <strain evidence="5 6">DFI.1.165</strain>
    </source>
</reference>
<evidence type="ECO:0000256" key="1">
    <source>
        <dbReference type="ARBA" id="ARBA00023015"/>
    </source>
</evidence>
<name>A0ABS8DKX8_9FIRM</name>
<dbReference type="CDD" id="cd06284">
    <property type="entry name" value="PBP1_LacI-like"/>
    <property type="match status" value="1"/>
</dbReference>
<dbReference type="Proteomes" id="UP001299546">
    <property type="component" value="Unassembled WGS sequence"/>
</dbReference>
<accession>A0ABS8DKX8</accession>
<evidence type="ECO:0000256" key="2">
    <source>
        <dbReference type="ARBA" id="ARBA00023125"/>
    </source>
</evidence>
<dbReference type="InterPro" id="IPR000843">
    <property type="entry name" value="HTH_LacI"/>
</dbReference>
<keyword evidence="6" id="KW-1185">Reference proteome</keyword>
<dbReference type="Gene3D" id="1.10.260.40">
    <property type="entry name" value="lambda repressor-like DNA-binding domains"/>
    <property type="match status" value="1"/>
</dbReference>
<dbReference type="PANTHER" id="PTHR30146:SF109">
    <property type="entry name" value="HTH-TYPE TRANSCRIPTIONAL REGULATOR GALS"/>
    <property type="match status" value="1"/>
</dbReference>
<gene>
    <name evidence="5" type="ORF">LIZ65_16295</name>
</gene>
<evidence type="ECO:0000313" key="6">
    <source>
        <dbReference type="Proteomes" id="UP001299546"/>
    </source>
</evidence>
<protein>
    <submittedName>
        <fullName evidence="5">LacI family transcriptional regulator</fullName>
    </submittedName>
</protein>
<evidence type="ECO:0000259" key="4">
    <source>
        <dbReference type="PROSITE" id="PS50932"/>
    </source>
</evidence>
<dbReference type="RefSeq" id="WP_066738156.1">
    <property type="nucleotide sequence ID" value="NZ_JAJCIQ010000015.1"/>
</dbReference>
<dbReference type="SUPFAM" id="SSF47413">
    <property type="entry name" value="lambda repressor-like DNA-binding domains"/>
    <property type="match status" value="1"/>
</dbReference>
<organism evidence="5 6">
    <name type="scientific">Bariatricus massiliensis</name>
    <dbReference type="NCBI Taxonomy" id="1745713"/>
    <lineage>
        <taxon>Bacteria</taxon>
        <taxon>Bacillati</taxon>
        <taxon>Bacillota</taxon>
        <taxon>Clostridia</taxon>
        <taxon>Lachnospirales</taxon>
        <taxon>Lachnospiraceae</taxon>
        <taxon>Bariatricus</taxon>
    </lineage>
</organism>
<comment type="caution">
    <text evidence="5">The sequence shown here is derived from an EMBL/GenBank/DDBJ whole genome shotgun (WGS) entry which is preliminary data.</text>
</comment>